<comment type="cofactor">
    <cofactor evidence="1">
        <name>Zn(2+)</name>
        <dbReference type="ChEBI" id="CHEBI:29105"/>
    </cofactor>
</comment>
<dbReference type="PANTHER" id="PTHR21666:SF288">
    <property type="entry name" value="CELL DIVISION PROTEIN YTFB"/>
    <property type="match status" value="1"/>
</dbReference>
<dbReference type="InterPro" id="IPR050570">
    <property type="entry name" value="Cell_wall_metabolism_enzyme"/>
</dbReference>
<evidence type="ECO:0000313" key="8">
    <source>
        <dbReference type="EMBL" id="TLU73993.1"/>
    </source>
</evidence>
<keyword evidence="9" id="KW-1185">Reference proteome</keyword>
<dbReference type="GO" id="GO:0046872">
    <property type="term" value="F:metal ion binding"/>
    <property type="evidence" value="ECO:0007669"/>
    <property type="project" value="UniProtKB-KW"/>
</dbReference>
<dbReference type="CDD" id="cd12797">
    <property type="entry name" value="M23_peptidase"/>
    <property type="match status" value="1"/>
</dbReference>
<dbReference type="PANTHER" id="PTHR21666">
    <property type="entry name" value="PEPTIDASE-RELATED"/>
    <property type="match status" value="1"/>
</dbReference>
<dbReference type="EMBL" id="VCDI01000001">
    <property type="protein sequence ID" value="TLU73993.1"/>
    <property type="molecule type" value="Genomic_DNA"/>
</dbReference>
<keyword evidence="5" id="KW-0862">Zinc</keyword>
<sequence length="410" mass="42213">MPGPAIRSASTRARLAAQAARAAAAATQAAARLRAAEAAHRASAAGQQAAARQAQADQERAIALSAQSRQVASRLRQTEQQVVETQARIDALGEQRRLLEASLRQQAAALAPMLPLIERLSLYPAETLLASPARPEDALAGLLVLRGLGAQLERRAEQIRAGQAQLDQLGAALGSQNENLAGLRREQLARDAEVSAQAAQALATQRASAQAADIAARQAAAAASHAAGLQDAVAALETAQAAAVQRYRREAEADERQRRSDDARAARARAASVAVEAGPGLAPDAGAAPVAGRIVQGWGAATDAGPATGVSYAPPSLASVSAPCDGRVDFAGPFRSYGQMLIVDCGHGYRFVLAGLQQLDVAVGQRLAHGVALGSMPAVAGAGHARPLLYVQLRHGTQAVDPAGFLRGHD</sequence>
<dbReference type="GO" id="GO:0004222">
    <property type="term" value="F:metalloendopeptidase activity"/>
    <property type="evidence" value="ECO:0007669"/>
    <property type="project" value="TreeGrafter"/>
</dbReference>
<keyword evidence="6" id="KW-0482">Metalloprotease</keyword>
<reference evidence="8 9" key="1">
    <citation type="submission" date="2019-05" db="EMBL/GenBank/DDBJ databases">
        <authorList>
            <person name="Pankratov T."/>
            <person name="Grouzdev D."/>
        </authorList>
    </citation>
    <scope>NUCLEOTIDE SEQUENCE [LARGE SCALE GENOMIC DNA]</scope>
    <source>
        <strain evidence="8 9">KEBCLARHB70R</strain>
    </source>
</reference>
<dbReference type="OrthoDB" id="9809144at2"/>
<keyword evidence="3" id="KW-0479">Metal-binding</keyword>
<dbReference type="Proteomes" id="UP000305654">
    <property type="component" value="Unassembled WGS sequence"/>
</dbReference>
<evidence type="ECO:0000256" key="3">
    <source>
        <dbReference type="ARBA" id="ARBA00022723"/>
    </source>
</evidence>
<dbReference type="InterPro" id="IPR011055">
    <property type="entry name" value="Dup_hybrid_motif"/>
</dbReference>
<name>A0A5R9JB15_9PROT</name>
<dbReference type="InterPro" id="IPR016047">
    <property type="entry name" value="M23ase_b-sheet_dom"/>
</dbReference>
<accession>A0A5R9JB15</accession>
<evidence type="ECO:0000256" key="2">
    <source>
        <dbReference type="ARBA" id="ARBA00022670"/>
    </source>
</evidence>
<proteinExistence type="predicted"/>
<dbReference type="Gene3D" id="2.70.70.10">
    <property type="entry name" value="Glucose Permease (Domain IIA)"/>
    <property type="match status" value="1"/>
</dbReference>
<dbReference type="SUPFAM" id="SSF51261">
    <property type="entry name" value="Duplicated hybrid motif"/>
    <property type="match status" value="1"/>
</dbReference>
<evidence type="ECO:0000256" key="6">
    <source>
        <dbReference type="ARBA" id="ARBA00023049"/>
    </source>
</evidence>
<dbReference type="Pfam" id="PF01551">
    <property type="entry name" value="Peptidase_M23"/>
    <property type="match status" value="1"/>
</dbReference>
<keyword evidence="4" id="KW-0378">Hydrolase</keyword>
<comment type="caution">
    <text evidence="8">The sequence shown here is derived from an EMBL/GenBank/DDBJ whole genome shotgun (WGS) entry which is preliminary data.</text>
</comment>
<dbReference type="GO" id="GO:0006508">
    <property type="term" value="P:proteolysis"/>
    <property type="evidence" value="ECO:0007669"/>
    <property type="project" value="UniProtKB-KW"/>
</dbReference>
<evidence type="ECO:0000256" key="4">
    <source>
        <dbReference type="ARBA" id="ARBA00022801"/>
    </source>
</evidence>
<feature type="domain" description="M23ase beta-sheet core" evidence="7">
    <location>
        <begin position="307"/>
        <end position="402"/>
    </location>
</feature>
<dbReference type="AlphaFoldDB" id="A0A5R9JB15"/>
<organism evidence="8 9">
    <name type="scientific">Lichenicoccus roseus</name>
    <dbReference type="NCBI Taxonomy" id="2683649"/>
    <lineage>
        <taxon>Bacteria</taxon>
        <taxon>Pseudomonadati</taxon>
        <taxon>Pseudomonadota</taxon>
        <taxon>Alphaproteobacteria</taxon>
        <taxon>Acetobacterales</taxon>
        <taxon>Acetobacteraceae</taxon>
        <taxon>Lichenicoccus</taxon>
    </lineage>
</organism>
<gene>
    <name evidence="8" type="ORF">FE263_01870</name>
</gene>
<evidence type="ECO:0000256" key="5">
    <source>
        <dbReference type="ARBA" id="ARBA00022833"/>
    </source>
</evidence>
<evidence type="ECO:0000256" key="1">
    <source>
        <dbReference type="ARBA" id="ARBA00001947"/>
    </source>
</evidence>
<evidence type="ECO:0000259" key="7">
    <source>
        <dbReference type="Pfam" id="PF01551"/>
    </source>
</evidence>
<protein>
    <submittedName>
        <fullName evidence="8">Peptidase M23</fullName>
    </submittedName>
</protein>
<dbReference type="RefSeq" id="WP_138324246.1">
    <property type="nucleotide sequence ID" value="NZ_VCDI01000001.1"/>
</dbReference>
<evidence type="ECO:0000313" key="9">
    <source>
        <dbReference type="Proteomes" id="UP000305654"/>
    </source>
</evidence>
<keyword evidence="2" id="KW-0645">Protease</keyword>